<accession>K2H393</accession>
<protein>
    <submittedName>
        <fullName evidence="2">Uncharacterized protein</fullName>
    </submittedName>
</protein>
<feature type="transmembrane region" description="Helical" evidence="1">
    <location>
        <begin position="5"/>
        <end position="24"/>
    </location>
</feature>
<name>K2H393_9BACT</name>
<dbReference type="EMBL" id="AMFJ01000002">
    <property type="protein sequence ID" value="EKE30350.1"/>
    <property type="molecule type" value="Genomic_DNA"/>
</dbReference>
<keyword evidence="1" id="KW-0812">Transmembrane</keyword>
<evidence type="ECO:0000256" key="1">
    <source>
        <dbReference type="SAM" id="Phobius"/>
    </source>
</evidence>
<sequence>MVHLIYSLTAVIICIVAYFFGGTLKNDAMMAGAMVAGGFLTILFIFYAGYCIFFKKEALPEPIIVPPINAKSQSGDIRRTGPRSIR</sequence>
<organism evidence="2">
    <name type="scientific">uncultured bacterium</name>
    <name type="common">gcode 4</name>
    <dbReference type="NCBI Taxonomy" id="1234023"/>
    <lineage>
        <taxon>Bacteria</taxon>
        <taxon>environmental samples</taxon>
    </lineage>
</organism>
<feature type="transmembrane region" description="Helical" evidence="1">
    <location>
        <begin position="30"/>
        <end position="53"/>
    </location>
</feature>
<comment type="caution">
    <text evidence="2">The sequence shown here is derived from an EMBL/GenBank/DDBJ whole genome shotgun (WGS) entry which is preliminary data.</text>
</comment>
<reference evidence="2" key="1">
    <citation type="journal article" date="2012" name="Science">
        <title>Fermentation, hydrogen, and sulfur metabolism in multiple uncultivated bacterial phyla.</title>
        <authorList>
            <person name="Wrighton K.C."/>
            <person name="Thomas B.C."/>
            <person name="Sharon I."/>
            <person name="Miller C.S."/>
            <person name="Castelle C.J."/>
            <person name="VerBerkmoes N.C."/>
            <person name="Wilkins M.J."/>
            <person name="Hettich R.L."/>
            <person name="Lipton M.S."/>
            <person name="Williams K.H."/>
            <person name="Long P.E."/>
            <person name="Banfield J.F."/>
        </authorList>
    </citation>
    <scope>NUCLEOTIDE SEQUENCE [LARGE SCALE GENOMIC DNA]</scope>
</reference>
<keyword evidence="1" id="KW-0472">Membrane</keyword>
<gene>
    <name evidence="2" type="ORF">ACD_2C00002G0003</name>
</gene>
<keyword evidence="1" id="KW-1133">Transmembrane helix</keyword>
<proteinExistence type="predicted"/>
<dbReference type="AlphaFoldDB" id="K2H393"/>
<evidence type="ECO:0000313" key="2">
    <source>
        <dbReference type="EMBL" id="EKE30350.1"/>
    </source>
</evidence>